<dbReference type="AlphaFoldDB" id="A0AAD2EAM1"/>
<accession>A0AAD2EAM1</accession>
<proteinExistence type="predicted"/>
<keyword evidence="3" id="KW-1185">Reference proteome</keyword>
<feature type="compositionally biased region" description="Basic and acidic residues" evidence="1">
    <location>
        <begin position="152"/>
        <end position="172"/>
    </location>
</feature>
<evidence type="ECO:0000313" key="3">
    <source>
        <dbReference type="Proteomes" id="UP000834106"/>
    </source>
</evidence>
<evidence type="ECO:0000313" key="2">
    <source>
        <dbReference type="EMBL" id="CAI9782323.1"/>
    </source>
</evidence>
<protein>
    <submittedName>
        <fullName evidence="2">Uncharacterized protein</fullName>
    </submittedName>
</protein>
<dbReference type="PANTHER" id="PTHR36790:SF1">
    <property type="entry name" value="MYELIN TRANSCRIPTION FACTOR"/>
    <property type="match status" value="1"/>
</dbReference>
<dbReference type="PANTHER" id="PTHR36790">
    <property type="entry name" value="MYELIN TRANSCRIPTION FACTOR"/>
    <property type="match status" value="1"/>
</dbReference>
<dbReference type="Proteomes" id="UP000834106">
    <property type="component" value="Chromosome 19"/>
</dbReference>
<organism evidence="2 3">
    <name type="scientific">Fraxinus pennsylvanica</name>
    <dbReference type="NCBI Taxonomy" id="56036"/>
    <lineage>
        <taxon>Eukaryota</taxon>
        <taxon>Viridiplantae</taxon>
        <taxon>Streptophyta</taxon>
        <taxon>Embryophyta</taxon>
        <taxon>Tracheophyta</taxon>
        <taxon>Spermatophyta</taxon>
        <taxon>Magnoliopsida</taxon>
        <taxon>eudicotyledons</taxon>
        <taxon>Gunneridae</taxon>
        <taxon>Pentapetalae</taxon>
        <taxon>asterids</taxon>
        <taxon>lamiids</taxon>
        <taxon>Lamiales</taxon>
        <taxon>Oleaceae</taxon>
        <taxon>Oleeae</taxon>
        <taxon>Fraxinus</taxon>
    </lineage>
</organism>
<feature type="region of interest" description="Disordered" evidence="1">
    <location>
        <begin position="1"/>
        <end position="27"/>
    </location>
</feature>
<dbReference type="EMBL" id="OU503054">
    <property type="protein sequence ID" value="CAI9782323.1"/>
    <property type="molecule type" value="Genomic_DNA"/>
</dbReference>
<feature type="region of interest" description="Disordered" evidence="1">
    <location>
        <begin position="152"/>
        <end position="189"/>
    </location>
</feature>
<gene>
    <name evidence="2" type="ORF">FPE_LOCUS29753</name>
</gene>
<name>A0AAD2EAM1_9LAMI</name>
<reference evidence="2" key="1">
    <citation type="submission" date="2023-05" db="EMBL/GenBank/DDBJ databases">
        <authorList>
            <person name="Huff M."/>
        </authorList>
    </citation>
    <scope>NUCLEOTIDE SEQUENCE</scope>
</reference>
<evidence type="ECO:0000256" key="1">
    <source>
        <dbReference type="SAM" id="MobiDB-lite"/>
    </source>
</evidence>
<feature type="compositionally biased region" description="Polar residues" evidence="1">
    <location>
        <begin position="1"/>
        <end position="12"/>
    </location>
</feature>
<sequence>MLAAQSPFSGAQTIHRPKNCRKPLQPMNSLLTPTTINSKSKLNHPVDDSNKENVPPIYAAPAKNEFFNFDSFDASLNEELNSIRVKLERMRTDEEKTEKMMNERNLMLDLKMKELLNRGESQNQLEIEVDRLYRLQEIKLYCMRVSSLRSLREKENEKKMKRDQIKVNKTEDRDEPNEETPLRSPNSKE</sequence>